<reference evidence="2 3" key="1">
    <citation type="submission" date="2015-09" db="EMBL/GenBank/DDBJ databases">
        <authorList>
            <consortium name="Pathogen Informatics"/>
            <person name="Wu L."/>
            <person name="Ma J."/>
        </authorList>
    </citation>
    <scope>NUCLEOTIDE SEQUENCE [LARGE SCALE GENOMIC DNA]</scope>
    <source>
        <strain evidence="2 3">2789STDY5834858</strain>
    </source>
</reference>
<organism evidence="2 3">
    <name type="scientific">Sarcina ventriculi</name>
    <name type="common">Clostridium ventriculi</name>
    <dbReference type="NCBI Taxonomy" id="1267"/>
    <lineage>
        <taxon>Bacteria</taxon>
        <taxon>Bacillati</taxon>
        <taxon>Bacillota</taxon>
        <taxon>Clostridia</taxon>
        <taxon>Eubacteriales</taxon>
        <taxon>Clostridiaceae</taxon>
        <taxon>Sarcina</taxon>
    </lineage>
</organism>
<name>A0ABP2ASA1_SARVE</name>
<dbReference type="Proteomes" id="UP000095488">
    <property type="component" value="Unassembled WGS sequence"/>
</dbReference>
<dbReference type="RefSeq" id="WP_055259213.1">
    <property type="nucleotide sequence ID" value="NZ_BCMV01000008.1"/>
</dbReference>
<accession>A0ABP2ASA1</accession>
<keyword evidence="1" id="KW-1133">Transmembrane helix</keyword>
<feature type="transmembrane region" description="Helical" evidence="1">
    <location>
        <begin position="134"/>
        <end position="159"/>
    </location>
</feature>
<gene>
    <name evidence="2" type="ORF">ERS852473_01550</name>
</gene>
<sequence length="162" mass="18760">MEIVIFILSVILFIFVLAVEYKKRFNITRIRGSIIEALNYFCIFLSLIVSYIIMSNLKEIGQFITLSLVSLTSLVNDYIYFPLIFAMIIFFLIAFAVYIVLRVILACLVRFVIGPSLNKIHHSQERRTEKSKQRLGMLLNIPRALFYACLFFVILNVVVHVA</sequence>
<evidence type="ECO:0000313" key="2">
    <source>
        <dbReference type="EMBL" id="CUN97416.1"/>
    </source>
</evidence>
<keyword evidence="3" id="KW-1185">Reference proteome</keyword>
<keyword evidence="1" id="KW-0472">Membrane</keyword>
<keyword evidence="1" id="KW-0812">Transmembrane</keyword>
<evidence type="ECO:0000313" key="3">
    <source>
        <dbReference type="Proteomes" id="UP000095488"/>
    </source>
</evidence>
<feature type="transmembrane region" description="Helical" evidence="1">
    <location>
        <begin position="87"/>
        <end position="113"/>
    </location>
</feature>
<feature type="transmembrane region" description="Helical" evidence="1">
    <location>
        <begin position="34"/>
        <end position="53"/>
    </location>
</feature>
<protein>
    <submittedName>
        <fullName evidence="2">Uncharacterized protein</fullName>
    </submittedName>
</protein>
<evidence type="ECO:0000256" key="1">
    <source>
        <dbReference type="SAM" id="Phobius"/>
    </source>
</evidence>
<comment type="caution">
    <text evidence="2">The sequence shown here is derived from an EMBL/GenBank/DDBJ whole genome shotgun (WGS) entry which is preliminary data.</text>
</comment>
<dbReference type="EMBL" id="CYZR01000005">
    <property type="protein sequence ID" value="CUN97416.1"/>
    <property type="molecule type" value="Genomic_DNA"/>
</dbReference>
<proteinExistence type="predicted"/>